<accession>A0ABT2ZSN3</accession>
<feature type="transmembrane region" description="Helical" evidence="1">
    <location>
        <begin position="27"/>
        <end position="47"/>
    </location>
</feature>
<proteinExistence type="predicted"/>
<protein>
    <submittedName>
        <fullName evidence="2">GlsB/YeaQ/YmgE family stress response membrane protein</fullName>
    </submittedName>
</protein>
<name>A0ABT2ZSN3_9RHOB</name>
<feature type="transmembrane region" description="Helical" evidence="1">
    <location>
        <begin position="54"/>
        <end position="72"/>
    </location>
</feature>
<gene>
    <name evidence="2" type="ORF">OEZ71_17135</name>
</gene>
<dbReference type="EMBL" id="JAOWKZ010000004">
    <property type="protein sequence ID" value="MCV2874023.1"/>
    <property type="molecule type" value="Genomic_DNA"/>
</dbReference>
<keyword evidence="1" id="KW-0812">Transmembrane</keyword>
<keyword evidence="3" id="KW-1185">Reference proteome</keyword>
<keyword evidence="1" id="KW-0472">Membrane</keyword>
<dbReference type="RefSeq" id="WP_263741276.1">
    <property type="nucleotide sequence ID" value="NZ_JAOWKZ010000004.1"/>
</dbReference>
<dbReference type="Proteomes" id="UP001652564">
    <property type="component" value="Unassembled WGS sequence"/>
</dbReference>
<comment type="caution">
    <text evidence="2">The sequence shown here is derived from an EMBL/GenBank/DDBJ whole genome shotgun (WGS) entry which is preliminary data.</text>
</comment>
<evidence type="ECO:0000313" key="2">
    <source>
        <dbReference type="EMBL" id="MCV2874023.1"/>
    </source>
</evidence>
<sequence length="80" mass="8331">MIVVWLIIIGAAAGFIATRLMGMETDLVSTIAIGVLGAVIGGLTLRFLAVVSGWLGGFVGAVLGAMALIWLWKTYGPRGR</sequence>
<keyword evidence="1" id="KW-1133">Transmembrane helix</keyword>
<reference evidence="2 3" key="1">
    <citation type="submission" date="2022-10" db="EMBL/GenBank/DDBJ databases">
        <title>Defluviimonas sp. nov., isolated from ocean surface sediments.</title>
        <authorList>
            <person name="He W."/>
            <person name="Wang L."/>
            <person name="Zhang D.-F."/>
        </authorList>
    </citation>
    <scope>NUCLEOTIDE SEQUENCE [LARGE SCALE GENOMIC DNA]</scope>
    <source>
        <strain evidence="2 3">WL0050</strain>
    </source>
</reference>
<evidence type="ECO:0000256" key="1">
    <source>
        <dbReference type="SAM" id="Phobius"/>
    </source>
</evidence>
<evidence type="ECO:0000313" key="3">
    <source>
        <dbReference type="Proteomes" id="UP001652564"/>
    </source>
</evidence>
<organism evidence="2 3">
    <name type="scientific">Albidovulum litorale</name>
    <dbReference type="NCBI Taxonomy" id="2984134"/>
    <lineage>
        <taxon>Bacteria</taxon>
        <taxon>Pseudomonadati</taxon>
        <taxon>Pseudomonadota</taxon>
        <taxon>Alphaproteobacteria</taxon>
        <taxon>Rhodobacterales</taxon>
        <taxon>Paracoccaceae</taxon>
        <taxon>Albidovulum</taxon>
    </lineage>
</organism>